<reference evidence="1 2" key="1">
    <citation type="journal article" date="2022" name="Hortic Res">
        <title>A haplotype resolved chromosomal level avocado genome allows analysis of novel avocado genes.</title>
        <authorList>
            <person name="Nath O."/>
            <person name="Fletcher S.J."/>
            <person name="Hayward A."/>
            <person name="Shaw L.M."/>
            <person name="Masouleh A.K."/>
            <person name="Furtado A."/>
            <person name="Henry R.J."/>
            <person name="Mitter N."/>
        </authorList>
    </citation>
    <scope>NUCLEOTIDE SEQUENCE [LARGE SCALE GENOMIC DNA]</scope>
    <source>
        <strain evidence="2">cv. Hass</strain>
    </source>
</reference>
<protein>
    <submittedName>
        <fullName evidence="1">Uncharacterized protein</fullName>
    </submittedName>
</protein>
<evidence type="ECO:0000313" key="2">
    <source>
        <dbReference type="Proteomes" id="UP001234297"/>
    </source>
</evidence>
<dbReference type="EMBL" id="CM056810">
    <property type="protein sequence ID" value="KAJ8646971.1"/>
    <property type="molecule type" value="Genomic_DNA"/>
</dbReference>
<accession>A0ACC2MNM5</accession>
<dbReference type="Proteomes" id="UP001234297">
    <property type="component" value="Chromosome 2"/>
</dbReference>
<sequence>MKARVVEGDGEGDDDDDNGRGCHSGCLTALVRCQNHQRPATSFGRCYFSALPPTLAPIFVAGKIYQQPLSDRIPVADINSDPFVGGR</sequence>
<keyword evidence="2" id="KW-1185">Reference proteome</keyword>
<organism evidence="1 2">
    <name type="scientific">Persea americana</name>
    <name type="common">Avocado</name>
    <dbReference type="NCBI Taxonomy" id="3435"/>
    <lineage>
        <taxon>Eukaryota</taxon>
        <taxon>Viridiplantae</taxon>
        <taxon>Streptophyta</taxon>
        <taxon>Embryophyta</taxon>
        <taxon>Tracheophyta</taxon>
        <taxon>Spermatophyta</taxon>
        <taxon>Magnoliopsida</taxon>
        <taxon>Magnoliidae</taxon>
        <taxon>Laurales</taxon>
        <taxon>Lauraceae</taxon>
        <taxon>Persea</taxon>
    </lineage>
</organism>
<proteinExistence type="predicted"/>
<evidence type="ECO:0000313" key="1">
    <source>
        <dbReference type="EMBL" id="KAJ8646971.1"/>
    </source>
</evidence>
<comment type="caution">
    <text evidence="1">The sequence shown here is derived from an EMBL/GenBank/DDBJ whole genome shotgun (WGS) entry which is preliminary data.</text>
</comment>
<gene>
    <name evidence="1" type="ORF">MRB53_008719</name>
</gene>
<name>A0ACC2MNM5_PERAE</name>